<reference key="1">
    <citation type="journal article" date="2011" name="Mol. Biol. Evol.">
        <title>Unity in variety -- the pan-genome of the Chlamydiae.</title>
        <authorList>
            <person name="Collingro A."/>
            <person name="Tischler P."/>
            <person name="Weinmaier T."/>
            <person name="Penz T."/>
            <person name="Heinz E."/>
            <person name="Brunham R.C."/>
            <person name="Read T.D."/>
            <person name="Bavoil P.M."/>
            <person name="Sachse K."/>
            <person name="Kahane S."/>
            <person name="Friedman M.G."/>
            <person name="Rattei T."/>
            <person name="Myers G.S.A."/>
            <person name="Horn M."/>
        </authorList>
    </citation>
    <scope>NUCLEOTIDE SEQUENCE</scope>
    <source>
        <strain>Z</strain>
    </source>
</reference>
<evidence type="ECO:0000313" key="1">
    <source>
        <dbReference type="EMBL" id="CCB89439.1"/>
    </source>
</evidence>
<keyword evidence="2" id="KW-1185">Reference proteome</keyword>
<organism evidence="1 2">
    <name type="scientific">Simkania negevensis (strain ATCC VR-1471 / DSM 27360 / Z)</name>
    <dbReference type="NCBI Taxonomy" id="331113"/>
    <lineage>
        <taxon>Bacteria</taxon>
        <taxon>Pseudomonadati</taxon>
        <taxon>Chlamydiota</taxon>
        <taxon>Chlamydiia</taxon>
        <taxon>Parachlamydiales</taxon>
        <taxon>Simkaniaceae</taxon>
        <taxon>Simkania</taxon>
    </lineage>
</organism>
<sequence>MFQRDYVMRIIQQFVQALLAVANLRREKKYEEAEVKLAAASRFYLKLEPELLLMGDAEWLLDHFTGADGFLEAERCLIAADLLYEQSCILRDKGVPDSQMEERCLTLYEAALPYSEAFQTEERLKKIGALKQIL</sequence>
<dbReference type="KEGG" id="sng:SNE_A15620"/>
<dbReference type="Proteomes" id="UP000000496">
    <property type="component" value="Chromosome gsn.131"/>
</dbReference>
<dbReference type="RefSeq" id="WP_013943905.1">
    <property type="nucleotide sequence ID" value="NC_015713.1"/>
</dbReference>
<reference evidence="1 2" key="2">
    <citation type="journal article" date="2011" name="Mol. Biol. Evol.">
        <title>Unity in variety--the pan-genome of the Chlamydiae.</title>
        <authorList>
            <person name="Collingro A."/>
            <person name="Tischler P."/>
            <person name="Weinmaier T."/>
            <person name="Penz T."/>
            <person name="Heinz E."/>
            <person name="Brunham R.C."/>
            <person name="Read T.D."/>
            <person name="Bavoil P.M."/>
            <person name="Sachse K."/>
            <person name="Kahane S."/>
            <person name="Friedman M.G."/>
            <person name="Rattei T."/>
            <person name="Myers G.S."/>
            <person name="Horn M."/>
        </authorList>
    </citation>
    <scope>NUCLEOTIDE SEQUENCE [LARGE SCALE GENOMIC DNA]</scope>
    <source>
        <strain evidence="2">ATCC VR-1471 / Z</strain>
    </source>
</reference>
<dbReference type="EMBL" id="FR872582">
    <property type="protein sequence ID" value="CCB89439.1"/>
    <property type="molecule type" value="Genomic_DNA"/>
</dbReference>
<protein>
    <submittedName>
        <fullName evidence="1">Uncharacterized protein</fullName>
    </submittedName>
</protein>
<dbReference type="HOGENOM" id="CLU_156372_0_0_0"/>
<gene>
    <name evidence="1" type="ordered locus">SNE_A15620</name>
</gene>
<dbReference type="OrthoDB" id="157116at2"/>
<evidence type="ECO:0000313" key="2">
    <source>
        <dbReference type="Proteomes" id="UP000000496"/>
    </source>
</evidence>
<accession>F8L9B8</accession>
<dbReference type="AlphaFoldDB" id="F8L9B8"/>
<name>F8L9B8_SIMNZ</name>
<dbReference type="STRING" id="331113.SNE_A15620"/>
<proteinExistence type="predicted"/>